<dbReference type="Gene3D" id="3.40.50.720">
    <property type="entry name" value="NAD(P)-binding Rossmann-like Domain"/>
    <property type="match status" value="1"/>
</dbReference>
<dbReference type="Proteomes" id="UP000555407">
    <property type="component" value="Unassembled WGS sequence"/>
</dbReference>
<dbReference type="RefSeq" id="WP_202891329.1">
    <property type="nucleotide sequence ID" value="NZ_JAASRO010000001.1"/>
</dbReference>
<dbReference type="EMBL" id="JAASRO010000001">
    <property type="protein sequence ID" value="NIK60430.1"/>
    <property type="molecule type" value="Genomic_DNA"/>
</dbReference>
<name>A0A7X5VFS8_9ACTN</name>
<dbReference type="InterPro" id="IPR036291">
    <property type="entry name" value="NAD(P)-bd_dom_sf"/>
</dbReference>
<sequence length="63" mass="7037">MTRILITDSADGLGQMVARELATQGHEVVLHARNEQRAADARQAIPDAAWSTCSRSTRWRRTC</sequence>
<evidence type="ECO:0000313" key="1">
    <source>
        <dbReference type="EMBL" id="NIK60430.1"/>
    </source>
</evidence>
<protein>
    <submittedName>
        <fullName evidence="1">Short-subunit dehydrogenase</fullName>
    </submittedName>
</protein>
<reference evidence="1 2" key="1">
    <citation type="submission" date="2020-03" db="EMBL/GenBank/DDBJ databases">
        <title>Sequencing the genomes of 1000 actinobacteria strains.</title>
        <authorList>
            <person name="Klenk H.-P."/>
        </authorList>
    </citation>
    <scope>NUCLEOTIDE SEQUENCE [LARGE SCALE GENOMIC DNA]</scope>
    <source>
        <strain evidence="1 2">DSM 45490</strain>
    </source>
</reference>
<dbReference type="Pfam" id="PF00106">
    <property type="entry name" value="adh_short"/>
    <property type="match status" value="1"/>
</dbReference>
<comment type="caution">
    <text evidence="1">The sequence shown here is derived from an EMBL/GenBank/DDBJ whole genome shotgun (WGS) entry which is preliminary data.</text>
</comment>
<accession>A0A7X5VFS8</accession>
<dbReference type="AlphaFoldDB" id="A0A7X5VFS8"/>
<evidence type="ECO:0000313" key="2">
    <source>
        <dbReference type="Proteomes" id="UP000555407"/>
    </source>
</evidence>
<keyword evidence="2" id="KW-1185">Reference proteome</keyword>
<dbReference type="InterPro" id="IPR002347">
    <property type="entry name" value="SDR_fam"/>
</dbReference>
<gene>
    <name evidence="1" type="ORF">BJY22_006147</name>
</gene>
<dbReference type="SUPFAM" id="SSF51735">
    <property type="entry name" value="NAD(P)-binding Rossmann-fold domains"/>
    <property type="match status" value="1"/>
</dbReference>
<proteinExistence type="predicted"/>
<organism evidence="1 2">
    <name type="scientific">Kribbella shirazensis</name>
    <dbReference type="NCBI Taxonomy" id="1105143"/>
    <lineage>
        <taxon>Bacteria</taxon>
        <taxon>Bacillati</taxon>
        <taxon>Actinomycetota</taxon>
        <taxon>Actinomycetes</taxon>
        <taxon>Propionibacteriales</taxon>
        <taxon>Kribbellaceae</taxon>
        <taxon>Kribbella</taxon>
    </lineage>
</organism>